<accession>A0A8T3AEQ5</accession>
<dbReference type="OrthoDB" id="2021148at2759"/>
<feature type="compositionally biased region" description="Gly residues" evidence="1">
    <location>
        <begin position="119"/>
        <end position="134"/>
    </location>
</feature>
<evidence type="ECO:0000313" key="3">
    <source>
        <dbReference type="Proteomes" id="UP000829196"/>
    </source>
</evidence>
<feature type="region of interest" description="Disordered" evidence="1">
    <location>
        <begin position="452"/>
        <end position="538"/>
    </location>
</feature>
<feature type="compositionally biased region" description="Basic and acidic residues" evidence="1">
    <location>
        <begin position="286"/>
        <end position="310"/>
    </location>
</feature>
<dbReference type="Pfam" id="PF06273">
    <property type="entry name" value="eIF-4B"/>
    <property type="match status" value="1"/>
</dbReference>
<dbReference type="InterPro" id="IPR010433">
    <property type="entry name" value="EIF-4B_pln"/>
</dbReference>
<evidence type="ECO:0000256" key="1">
    <source>
        <dbReference type="SAM" id="MobiDB-lite"/>
    </source>
</evidence>
<proteinExistence type="predicted"/>
<feature type="compositionally biased region" description="Basic and acidic residues" evidence="1">
    <location>
        <begin position="484"/>
        <end position="499"/>
    </location>
</feature>
<dbReference type="GO" id="GO:0003729">
    <property type="term" value="F:mRNA binding"/>
    <property type="evidence" value="ECO:0007669"/>
    <property type="project" value="TreeGrafter"/>
</dbReference>
<feature type="compositionally biased region" description="Low complexity" evidence="1">
    <location>
        <begin position="313"/>
        <end position="335"/>
    </location>
</feature>
<feature type="compositionally biased region" description="Basic and acidic residues" evidence="1">
    <location>
        <begin position="508"/>
        <end position="520"/>
    </location>
</feature>
<feature type="compositionally biased region" description="Basic and acidic residues" evidence="1">
    <location>
        <begin position="157"/>
        <end position="167"/>
    </location>
</feature>
<dbReference type="PANTHER" id="PTHR32091">
    <property type="entry name" value="EUKARYOTIC TRANSLATION INITIATION FACTOR 4B"/>
    <property type="match status" value="1"/>
</dbReference>
<name>A0A8T3AEQ5_DENNO</name>
<reference evidence="2" key="1">
    <citation type="journal article" date="2022" name="Front. Genet.">
        <title>Chromosome-Scale Assembly of the Dendrobium nobile Genome Provides Insights Into the Molecular Mechanism of the Biosynthesis of the Medicinal Active Ingredient of Dendrobium.</title>
        <authorList>
            <person name="Xu Q."/>
            <person name="Niu S.-C."/>
            <person name="Li K.-L."/>
            <person name="Zheng P.-J."/>
            <person name="Zhang X.-J."/>
            <person name="Jia Y."/>
            <person name="Liu Y."/>
            <person name="Niu Y.-X."/>
            <person name="Yu L.-H."/>
            <person name="Chen D.-F."/>
            <person name="Zhang G.-Q."/>
        </authorList>
    </citation>
    <scope>NUCLEOTIDE SEQUENCE</scope>
    <source>
        <tissue evidence="2">Leaf</tissue>
    </source>
</reference>
<gene>
    <name evidence="2" type="ORF">KFK09_027051</name>
</gene>
<feature type="region of interest" description="Disordered" evidence="1">
    <location>
        <begin position="17"/>
        <end position="360"/>
    </location>
</feature>
<feature type="compositionally biased region" description="Basic and acidic residues" evidence="1">
    <location>
        <begin position="252"/>
        <end position="268"/>
    </location>
</feature>
<dbReference type="AlphaFoldDB" id="A0A8T3AEQ5"/>
<feature type="compositionally biased region" description="Basic and acidic residues" evidence="1">
    <location>
        <begin position="17"/>
        <end position="27"/>
    </location>
</feature>
<dbReference type="PANTHER" id="PTHR32091:SF20">
    <property type="entry name" value="EUKARYOTIC TRANSLATION INITIATION FACTOR 4B1"/>
    <property type="match status" value="1"/>
</dbReference>
<dbReference type="Proteomes" id="UP000829196">
    <property type="component" value="Unassembled WGS sequence"/>
</dbReference>
<feature type="compositionally biased region" description="Basic and acidic residues" evidence="1">
    <location>
        <begin position="528"/>
        <end position="538"/>
    </location>
</feature>
<protein>
    <submittedName>
        <fullName evidence="2">Uncharacterized protein</fullName>
    </submittedName>
</protein>
<feature type="compositionally biased region" description="Basic and acidic residues" evidence="1">
    <location>
        <begin position="106"/>
        <end position="116"/>
    </location>
</feature>
<dbReference type="EMBL" id="JAGYWB010000018">
    <property type="protein sequence ID" value="KAI0492775.1"/>
    <property type="molecule type" value="Genomic_DNA"/>
</dbReference>
<dbReference type="GO" id="GO:0003743">
    <property type="term" value="F:translation initiation factor activity"/>
    <property type="evidence" value="ECO:0007669"/>
    <property type="project" value="InterPro"/>
</dbReference>
<keyword evidence="3" id="KW-1185">Reference proteome</keyword>
<sequence>MSKPWGGVGAWALEAERAEAEERERGDSTVYESFPGGPTLLAGQPVQSFPSLKEAVTKPRKKKGVSIPLSDFNTGNYVGPGGARRESSFEPKGLTTDEMIRLPTGPRERTAEELEQSRLGGGFRSYGYGLGGGSSRRRSEFGMDDEPRRGASIPRGTDSDLPSRADEADNWATAKKFTPTMDSGRQERYGSLGSGGSSKADEVDDWTLGKKSTAPPHSRNSSFGSGFRDFPVSGADSDRWVRGGTGSFSSNGERERPRLTLDPPKRDTGSQPESARSRPNPFGTARPREEVLAEKGMDWRKMETEIEVKKNARPTSSHSSRSSSAQSSRPVSPISQMPGEGGGTKSRPKVNPFGDAKPREILLEEKGMDWRKIDLELEHRRVERSVTDDEKILEKEIDHLKKELAKETENKVDSDSAHISTEQTRALHELIRQKEKERDQLACKLDDKVRFGQKASIDARPGSGSGRTAFSADRLPPSQSGISEDSKNIEFMERPRSRGSDSWSRPMAMDDRRGFQRSRDSGFLGSRNVDRSKSRERW</sequence>
<organism evidence="2 3">
    <name type="scientific">Dendrobium nobile</name>
    <name type="common">Orchid</name>
    <dbReference type="NCBI Taxonomy" id="94219"/>
    <lineage>
        <taxon>Eukaryota</taxon>
        <taxon>Viridiplantae</taxon>
        <taxon>Streptophyta</taxon>
        <taxon>Embryophyta</taxon>
        <taxon>Tracheophyta</taxon>
        <taxon>Spermatophyta</taxon>
        <taxon>Magnoliopsida</taxon>
        <taxon>Liliopsida</taxon>
        <taxon>Asparagales</taxon>
        <taxon>Orchidaceae</taxon>
        <taxon>Epidendroideae</taxon>
        <taxon>Malaxideae</taxon>
        <taxon>Dendrobiinae</taxon>
        <taxon>Dendrobium</taxon>
    </lineage>
</organism>
<evidence type="ECO:0000313" key="2">
    <source>
        <dbReference type="EMBL" id="KAI0492775.1"/>
    </source>
</evidence>
<feature type="compositionally biased region" description="Basic and acidic residues" evidence="1">
    <location>
        <begin position="137"/>
        <end position="149"/>
    </location>
</feature>
<comment type="caution">
    <text evidence="2">The sequence shown here is derived from an EMBL/GenBank/DDBJ whole genome shotgun (WGS) entry which is preliminary data.</text>
</comment>